<name>A9BUQ9_DELAS</name>
<dbReference type="EMBL" id="CP000884">
    <property type="protein sequence ID" value="ABX34167.1"/>
    <property type="molecule type" value="Genomic_DNA"/>
</dbReference>
<evidence type="ECO:0000313" key="1">
    <source>
        <dbReference type="EMBL" id="ABX34167.1"/>
    </source>
</evidence>
<dbReference type="KEGG" id="dac:Daci_1523"/>
<protein>
    <submittedName>
        <fullName evidence="1">Uncharacterized protein</fullName>
    </submittedName>
</protein>
<gene>
    <name evidence="1" type="ordered locus">Daci_1523</name>
</gene>
<proteinExistence type="predicted"/>
<evidence type="ECO:0000313" key="2">
    <source>
        <dbReference type="Proteomes" id="UP000000784"/>
    </source>
</evidence>
<reference evidence="2" key="2">
    <citation type="submission" date="2007-11" db="EMBL/GenBank/DDBJ databases">
        <title>Complete sequence of Delftia acidovorans DSM 14801 / SPH-1.</title>
        <authorList>
            <person name="Copeland A."/>
            <person name="Lucas S."/>
            <person name="Lapidus A."/>
            <person name="Barry K."/>
            <person name="Glavina del Rio T."/>
            <person name="Dalin E."/>
            <person name="Tice H."/>
            <person name="Pitluck S."/>
            <person name="Lowry S."/>
            <person name="Clum A."/>
            <person name="Schmutz J."/>
            <person name="Larimer F."/>
            <person name="Land M."/>
            <person name="Hauser L."/>
            <person name="Kyrpides N."/>
            <person name="Kim E."/>
            <person name="Schleheck D."/>
            <person name="Richardson P."/>
        </authorList>
    </citation>
    <scope>NUCLEOTIDE SEQUENCE [LARGE SCALE GENOMIC DNA]</scope>
    <source>
        <strain evidence="2">DSM 14801 / SPH-1</strain>
    </source>
</reference>
<dbReference type="HOGENOM" id="CLU_1872036_0_0_4"/>
<dbReference type="Proteomes" id="UP000000784">
    <property type="component" value="Chromosome"/>
</dbReference>
<sequence>MKAVKAVVWEPAATLCIEDPFRLPHQAIHGLAPAMKTTLSAALICLFLSTPAMARPLDPAPLDASQFNLGLVGFAGEISPAERHLEAMLRRPEANAVLLSVIDDPRRSPVAKLYALCGLKRMGSGGYEAALIKLRGFEGQVSVMLGDQMFQEDIREAADRIENLECSEGG</sequence>
<accession>A9BUQ9</accession>
<dbReference type="eggNOG" id="ENOG5033GGA">
    <property type="taxonomic scope" value="Bacteria"/>
</dbReference>
<dbReference type="STRING" id="398578.Daci_1523"/>
<dbReference type="AlphaFoldDB" id="A9BUQ9"/>
<organism evidence="1 2">
    <name type="scientific">Delftia acidovorans (strain DSM 14801 / SPH-1)</name>
    <dbReference type="NCBI Taxonomy" id="398578"/>
    <lineage>
        <taxon>Bacteria</taxon>
        <taxon>Pseudomonadati</taxon>
        <taxon>Pseudomonadota</taxon>
        <taxon>Betaproteobacteria</taxon>
        <taxon>Burkholderiales</taxon>
        <taxon>Comamonadaceae</taxon>
        <taxon>Delftia</taxon>
    </lineage>
</organism>
<reference evidence="1 2" key="1">
    <citation type="journal article" date="2004" name="Appl. Environ. Microbiol.">
        <title>Mineralization of individual congeners of linear alkylbenzenesulfonate by defined pairs of heterotrophic bacteria.</title>
        <authorList>
            <person name="Schleheck D."/>
            <person name="Knepper T.P."/>
            <person name="Fischer K."/>
            <person name="Cook A.M."/>
        </authorList>
    </citation>
    <scope>NUCLEOTIDE SEQUENCE [LARGE SCALE GENOMIC DNA]</scope>
    <source>
        <strain evidence="2">DSM 14801 / SPH-1</strain>
    </source>
</reference>
<keyword evidence="2" id="KW-1185">Reference proteome</keyword>